<keyword evidence="3" id="KW-1185">Reference proteome</keyword>
<comment type="caution">
    <text evidence="2">The sequence shown here is derived from an EMBL/GenBank/DDBJ whole genome shotgun (WGS) entry which is preliminary data.</text>
</comment>
<dbReference type="EMBL" id="JBBPBM010000013">
    <property type="protein sequence ID" value="KAK8561705.1"/>
    <property type="molecule type" value="Genomic_DNA"/>
</dbReference>
<proteinExistence type="predicted"/>
<evidence type="ECO:0000313" key="2">
    <source>
        <dbReference type="EMBL" id="KAK8561705.1"/>
    </source>
</evidence>
<feature type="region of interest" description="Disordered" evidence="1">
    <location>
        <begin position="1"/>
        <end position="33"/>
    </location>
</feature>
<dbReference type="Proteomes" id="UP001472677">
    <property type="component" value="Unassembled WGS sequence"/>
</dbReference>
<name>A0ABR2EI93_9ROSI</name>
<accession>A0ABR2EI93</accession>
<sequence>MVVRKIEAQDDEVKDENIGLNSGSSNTKFEDNPEKVEVMMEDESMDIVEGSHGVDAVSRSLPPPSVA</sequence>
<evidence type="ECO:0000313" key="3">
    <source>
        <dbReference type="Proteomes" id="UP001472677"/>
    </source>
</evidence>
<gene>
    <name evidence="2" type="ORF">V6N12_048769</name>
</gene>
<organism evidence="2 3">
    <name type="scientific">Hibiscus sabdariffa</name>
    <name type="common">roselle</name>
    <dbReference type="NCBI Taxonomy" id="183260"/>
    <lineage>
        <taxon>Eukaryota</taxon>
        <taxon>Viridiplantae</taxon>
        <taxon>Streptophyta</taxon>
        <taxon>Embryophyta</taxon>
        <taxon>Tracheophyta</taxon>
        <taxon>Spermatophyta</taxon>
        <taxon>Magnoliopsida</taxon>
        <taxon>eudicotyledons</taxon>
        <taxon>Gunneridae</taxon>
        <taxon>Pentapetalae</taxon>
        <taxon>rosids</taxon>
        <taxon>malvids</taxon>
        <taxon>Malvales</taxon>
        <taxon>Malvaceae</taxon>
        <taxon>Malvoideae</taxon>
        <taxon>Hibiscus</taxon>
    </lineage>
</organism>
<reference evidence="2 3" key="1">
    <citation type="journal article" date="2024" name="G3 (Bethesda)">
        <title>Genome assembly of Hibiscus sabdariffa L. provides insights into metabolisms of medicinal natural products.</title>
        <authorList>
            <person name="Kim T."/>
        </authorList>
    </citation>
    <scope>NUCLEOTIDE SEQUENCE [LARGE SCALE GENOMIC DNA]</scope>
    <source>
        <strain evidence="2">TK-2024</strain>
        <tissue evidence="2">Old leaves</tissue>
    </source>
</reference>
<protein>
    <submittedName>
        <fullName evidence="2">Uncharacterized protein</fullName>
    </submittedName>
</protein>
<evidence type="ECO:0000256" key="1">
    <source>
        <dbReference type="SAM" id="MobiDB-lite"/>
    </source>
</evidence>